<name>A0ABV6VE40_9ACTN</name>
<dbReference type="RefSeq" id="WP_380512301.1">
    <property type="nucleotide sequence ID" value="NZ_JBHEZX010000009.1"/>
</dbReference>
<gene>
    <name evidence="1" type="ORF">ACEZDG_22225</name>
</gene>
<evidence type="ECO:0000313" key="1">
    <source>
        <dbReference type="EMBL" id="MFC1411987.1"/>
    </source>
</evidence>
<proteinExistence type="predicted"/>
<organism evidence="1 2">
    <name type="scientific">Streptacidiphilus alkalitolerans</name>
    <dbReference type="NCBI Taxonomy" id="3342712"/>
    <lineage>
        <taxon>Bacteria</taxon>
        <taxon>Bacillati</taxon>
        <taxon>Actinomycetota</taxon>
        <taxon>Actinomycetes</taxon>
        <taxon>Kitasatosporales</taxon>
        <taxon>Streptomycetaceae</taxon>
        <taxon>Streptacidiphilus</taxon>
    </lineage>
</organism>
<sequence length="40" mass="4641">MHTFWSVLAVFGGLALVVLSKVARSRSANRSRLRRQRREE</sequence>
<accession>A0ABV6VE40</accession>
<dbReference type="Proteomes" id="UP001592582">
    <property type="component" value="Unassembled WGS sequence"/>
</dbReference>
<keyword evidence="2" id="KW-1185">Reference proteome</keyword>
<reference evidence="1 2" key="1">
    <citation type="submission" date="2024-09" db="EMBL/GenBank/DDBJ databases">
        <authorList>
            <person name="Lee S.D."/>
        </authorList>
    </citation>
    <scope>NUCLEOTIDE SEQUENCE [LARGE SCALE GENOMIC DNA]</scope>
    <source>
        <strain evidence="1 2">N1-1</strain>
    </source>
</reference>
<dbReference type="EMBL" id="JBHEZX010000009">
    <property type="protein sequence ID" value="MFC1411987.1"/>
    <property type="molecule type" value="Genomic_DNA"/>
</dbReference>
<protein>
    <submittedName>
        <fullName evidence="1">Uncharacterized protein</fullName>
    </submittedName>
</protein>
<evidence type="ECO:0000313" key="2">
    <source>
        <dbReference type="Proteomes" id="UP001592582"/>
    </source>
</evidence>
<comment type="caution">
    <text evidence="1">The sequence shown here is derived from an EMBL/GenBank/DDBJ whole genome shotgun (WGS) entry which is preliminary data.</text>
</comment>